<dbReference type="KEGG" id="ddo:I597_0186"/>
<dbReference type="PATRIC" id="fig|1300343.5.peg.185"/>
<keyword evidence="1" id="KW-0472">Membrane</keyword>
<gene>
    <name evidence="2" type="ORF">NV36_06620</name>
</gene>
<sequence>MNHIQPSTHLIIALLITILLIVVLWFYKKKLLASRKWLFINSILFLCIYFIVVGAALYQDISLQLALQKFDLNRDGFFNGNEITPQQSGAMQKYVSDTGRTFSVISGLLFAGTITIMISLGRVIINIFKSK</sequence>
<evidence type="ECO:0000313" key="3">
    <source>
        <dbReference type="Proteomes" id="UP000030140"/>
    </source>
</evidence>
<accession>A0A0A2H1K1</accession>
<dbReference type="EMBL" id="JSAQ01000001">
    <property type="protein sequence ID" value="KGO06545.1"/>
    <property type="molecule type" value="Genomic_DNA"/>
</dbReference>
<organism evidence="2 3">
    <name type="scientific">Dokdonia donghaensis DSW-1</name>
    <dbReference type="NCBI Taxonomy" id="1300343"/>
    <lineage>
        <taxon>Bacteria</taxon>
        <taxon>Pseudomonadati</taxon>
        <taxon>Bacteroidota</taxon>
        <taxon>Flavobacteriia</taxon>
        <taxon>Flavobacteriales</taxon>
        <taxon>Flavobacteriaceae</taxon>
        <taxon>Dokdonia</taxon>
    </lineage>
</organism>
<feature type="transmembrane region" description="Helical" evidence="1">
    <location>
        <begin position="38"/>
        <end position="58"/>
    </location>
</feature>
<keyword evidence="3" id="KW-1185">Reference proteome</keyword>
<feature type="transmembrane region" description="Helical" evidence="1">
    <location>
        <begin position="101"/>
        <end position="125"/>
    </location>
</feature>
<name>A0A0A2H1K1_9FLAO</name>
<protein>
    <submittedName>
        <fullName evidence="2">Uncharacterized protein</fullName>
    </submittedName>
</protein>
<keyword evidence="1" id="KW-0812">Transmembrane</keyword>
<proteinExistence type="predicted"/>
<feature type="transmembrane region" description="Helical" evidence="1">
    <location>
        <begin position="6"/>
        <end position="26"/>
    </location>
</feature>
<reference evidence="2 3" key="1">
    <citation type="submission" date="2014-10" db="EMBL/GenBank/DDBJ databases">
        <title>Draft genome sequence of the proteorhodopsin-containing marine bacterium Dokdonia donghaensis.</title>
        <authorList>
            <person name="Gomez-Consarnau L."/>
            <person name="Gonzalez J.M."/>
            <person name="Riedel T."/>
            <person name="Jaenicke S."/>
            <person name="Wagner-Doebler I."/>
            <person name="Fuhrman J.A."/>
        </authorList>
    </citation>
    <scope>NUCLEOTIDE SEQUENCE [LARGE SCALE GENOMIC DNA]</scope>
    <source>
        <strain evidence="2 3">DSW-1</strain>
    </source>
</reference>
<evidence type="ECO:0000256" key="1">
    <source>
        <dbReference type="SAM" id="Phobius"/>
    </source>
</evidence>
<keyword evidence="1" id="KW-1133">Transmembrane helix</keyword>
<dbReference type="OrthoDB" id="982197at2"/>
<comment type="caution">
    <text evidence="2">The sequence shown here is derived from an EMBL/GenBank/DDBJ whole genome shotgun (WGS) entry which is preliminary data.</text>
</comment>
<dbReference type="Proteomes" id="UP000030140">
    <property type="component" value="Unassembled WGS sequence"/>
</dbReference>
<dbReference type="AlphaFoldDB" id="A0A0A2H1K1"/>
<dbReference type="RefSeq" id="WP_035325637.1">
    <property type="nucleotide sequence ID" value="NZ_CP015125.1"/>
</dbReference>
<evidence type="ECO:0000313" key="2">
    <source>
        <dbReference type="EMBL" id="KGO06545.1"/>
    </source>
</evidence>